<evidence type="ECO:0000313" key="10">
    <source>
        <dbReference type="Proteomes" id="UP000002573"/>
    </source>
</evidence>
<dbReference type="InterPro" id="IPR056739">
    <property type="entry name" value="NfeD_membrane"/>
</dbReference>
<protein>
    <submittedName>
        <fullName evidence="9">Uncharacterized protein</fullName>
    </submittedName>
</protein>
<organism evidence="9 10">
    <name type="scientific">Staphylothermus hellenicus (strain DSM 12710 / JCM 10830 / BK20S6-10-b1 / P8)</name>
    <dbReference type="NCBI Taxonomy" id="591019"/>
    <lineage>
        <taxon>Archaea</taxon>
        <taxon>Thermoproteota</taxon>
        <taxon>Thermoprotei</taxon>
        <taxon>Desulfurococcales</taxon>
        <taxon>Desulfurococcaceae</taxon>
        <taxon>Staphylothermus</taxon>
    </lineage>
</organism>
<dbReference type="SUPFAM" id="SSF52096">
    <property type="entry name" value="ClpP/crotonase"/>
    <property type="match status" value="1"/>
</dbReference>
<feature type="domain" description="NfeD integral membrane" evidence="7">
    <location>
        <begin position="244"/>
        <end position="366"/>
    </location>
</feature>
<evidence type="ECO:0000259" key="7">
    <source>
        <dbReference type="Pfam" id="PF24961"/>
    </source>
</evidence>
<dbReference type="Gene3D" id="2.40.50.140">
    <property type="entry name" value="Nucleic acid-binding proteins"/>
    <property type="match status" value="1"/>
</dbReference>
<sequence length="444" mass="48021">MLNKLFYIFLLLTILTVSFKPVFSQETHYIVTVNINGEINYGTQYLLEEALGEAEKLDAPLIMILDTPGGLLDSANNMIKLIRNSNVPIIGYVYPAGAQAWSAGTLILLATHVAAMAPGTLIGAAQPVLYDPTTGTYKPINESKIINPIVGIMTTLAEDRGRNKTAAELFVRKNLYLTAEKALEYHVIEVIALNIDDLMNKIDGWKVKLDNGREYVLRTKGAVLYHYSGSIRVYVVKTLSDPIINSLVATLGVLMLIFGLLSGHYLVVPLAIGLIILSLIGTGFSINAVSLALLVIGAIALAIELFTPGFGILGFTGIILIALSIALLPMLNPGWLISPSYQASLFWTGISLGIGLGAFTGFILYKVIKAKKQPPKLTTVPKGSVGKAIDDIGPNNPGFVIVEGEYWKAISDEEIHKGDKIVVVGKEGPLLKVRKISDHVEKEK</sequence>
<dbReference type="CDD" id="cd07020">
    <property type="entry name" value="Clp_protease_NfeD_1"/>
    <property type="match status" value="1"/>
</dbReference>
<dbReference type="STRING" id="591019.Shell_0662"/>
<dbReference type="InterPro" id="IPR029045">
    <property type="entry name" value="ClpP/crotonase-like_dom_sf"/>
</dbReference>
<dbReference type="Gene3D" id="3.90.226.10">
    <property type="entry name" value="2-enoyl-CoA Hydratase, Chain A, domain 1"/>
    <property type="match status" value="1"/>
</dbReference>
<evidence type="ECO:0000256" key="5">
    <source>
        <dbReference type="SAM" id="Phobius"/>
    </source>
</evidence>
<evidence type="ECO:0000256" key="4">
    <source>
        <dbReference type="ARBA" id="ARBA00023136"/>
    </source>
</evidence>
<dbReference type="AlphaFoldDB" id="D7DC88"/>
<keyword evidence="10" id="KW-1185">Reference proteome</keyword>
<dbReference type="KEGG" id="shc:Shell_0662"/>
<dbReference type="InterPro" id="IPR052165">
    <property type="entry name" value="Membrane_assoc_protease"/>
</dbReference>
<dbReference type="InterPro" id="IPR012340">
    <property type="entry name" value="NA-bd_OB-fold"/>
</dbReference>
<dbReference type="PANTHER" id="PTHR33507">
    <property type="entry name" value="INNER MEMBRANE PROTEIN YBBJ"/>
    <property type="match status" value="1"/>
</dbReference>
<evidence type="ECO:0000259" key="6">
    <source>
        <dbReference type="Pfam" id="PF01957"/>
    </source>
</evidence>
<dbReference type="Pfam" id="PF24961">
    <property type="entry name" value="NfeD_membrane"/>
    <property type="match status" value="1"/>
</dbReference>
<feature type="domain" description="NfeD1b N-terminal" evidence="8">
    <location>
        <begin position="32"/>
        <end position="177"/>
    </location>
</feature>
<dbReference type="SUPFAM" id="SSF141322">
    <property type="entry name" value="NfeD domain-like"/>
    <property type="match status" value="1"/>
</dbReference>
<dbReference type="Pfam" id="PF25145">
    <property type="entry name" value="NfeD1b_N"/>
    <property type="match status" value="1"/>
</dbReference>
<gene>
    <name evidence="9" type="ordered locus">Shell_0662</name>
</gene>
<comment type="subcellular location">
    <subcellularLocation>
        <location evidence="1">Membrane</location>
        <topology evidence="1">Multi-pass membrane protein</topology>
    </subcellularLocation>
</comment>
<feature type="transmembrane region" description="Helical" evidence="5">
    <location>
        <begin position="343"/>
        <end position="365"/>
    </location>
</feature>
<dbReference type="PANTHER" id="PTHR33507:SF4">
    <property type="entry name" value="NODULATION COMPETITIVENESS PROTEIN NFED"/>
    <property type="match status" value="1"/>
</dbReference>
<feature type="transmembrane region" description="Helical" evidence="5">
    <location>
        <begin position="274"/>
        <end position="303"/>
    </location>
</feature>
<evidence type="ECO:0000256" key="1">
    <source>
        <dbReference type="ARBA" id="ARBA00004141"/>
    </source>
</evidence>
<keyword evidence="2 5" id="KW-0812">Transmembrane</keyword>
<dbReference type="Proteomes" id="UP000002573">
    <property type="component" value="Chromosome"/>
</dbReference>
<feature type="domain" description="NfeD-like C-terminal" evidence="6">
    <location>
        <begin position="383"/>
        <end position="435"/>
    </location>
</feature>
<evidence type="ECO:0000256" key="2">
    <source>
        <dbReference type="ARBA" id="ARBA00022692"/>
    </source>
</evidence>
<name>D7DC88_STAHD</name>
<dbReference type="EMBL" id="CP002051">
    <property type="protein sequence ID" value="ADI31785.1"/>
    <property type="molecule type" value="Genomic_DNA"/>
</dbReference>
<accession>D7DC88</accession>
<evidence type="ECO:0000259" key="8">
    <source>
        <dbReference type="Pfam" id="PF25145"/>
    </source>
</evidence>
<reference evidence="9 10" key="2">
    <citation type="journal article" date="2011" name="Stand. Genomic Sci.">
        <title>Complete genome sequence of Staphylothermus hellenicus P8.</title>
        <authorList>
            <person name="Anderson I."/>
            <person name="Wirth R."/>
            <person name="Lucas S."/>
            <person name="Copeland A."/>
            <person name="Lapidus A."/>
            <person name="Cheng J.F."/>
            <person name="Goodwin L."/>
            <person name="Pitluck S."/>
            <person name="Davenport K."/>
            <person name="Detter J.C."/>
            <person name="Han C."/>
            <person name="Tapia R."/>
            <person name="Land M."/>
            <person name="Hauser L."/>
            <person name="Pati A."/>
            <person name="Mikhailova N."/>
            <person name="Woyke T."/>
            <person name="Klenk H.P."/>
            <person name="Kyrpides N."/>
            <person name="Ivanova N."/>
        </authorList>
    </citation>
    <scope>NUCLEOTIDE SEQUENCE [LARGE SCALE GENOMIC DNA]</scope>
    <source>
        <strain evidence="10">DSM 12710 / JCM 10830 / BK20S6-10-b1 / P8</strain>
    </source>
</reference>
<dbReference type="GO" id="GO:0016020">
    <property type="term" value="C:membrane"/>
    <property type="evidence" value="ECO:0007669"/>
    <property type="project" value="UniProtKB-SubCell"/>
</dbReference>
<evidence type="ECO:0000256" key="3">
    <source>
        <dbReference type="ARBA" id="ARBA00022989"/>
    </source>
</evidence>
<dbReference type="Pfam" id="PF01957">
    <property type="entry name" value="NfeD"/>
    <property type="match status" value="1"/>
</dbReference>
<evidence type="ECO:0000313" key="9">
    <source>
        <dbReference type="EMBL" id="ADI31785.1"/>
    </source>
</evidence>
<keyword evidence="3 5" id="KW-1133">Transmembrane helix</keyword>
<feature type="transmembrane region" description="Helical" evidence="5">
    <location>
        <begin position="247"/>
        <end position="267"/>
    </location>
</feature>
<keyword evidence="4 5" id="KW-0472">Membrane</keyword>
<reference evidence="10" key="1">
    <citation type="submission" date="2010-05" db="EMBL/GenBank/DDBJ databases">
        <title>Complete sequence of Staphylothermus hellenicus DSM 12710.</title>
        <authorList>
            <consortium name="US DOE Joint Genome Institute"/>
            <person name="Lucas S."/>
            <person name="Copeland A."/>
            <person name="Lapidus A."/>
            <person name="Cheng J.-F."/>
            <person name="Bruce D."/>
            <person name="Goodwin L."/>
            <person name="Pitluck S."/>
            <person name="Davenport K."/>
            <person name="Detter J.C."/>
            <person name="Han C."/>
            <person name="Tapia R."/>
            <person name="Larimer F."/>
            <person name="Land M."/>
            <person name="Hauser L."/>
            <person name="Kyrpides N."/>
            <person name="Mikhailova N."/>
            <person name="Anderson I.J."/>
            <person name="Woyke T."/>
        </authorList>
    </citation>
    <scope>NUCLEOTIDE SEQUENCE [LARGE SCALE GENOMIC DNA]</scope>
    <source>
        <strain evidence="10">DSM 12710 / JCM 10830 / BK20S6-10-b1 / P8</strain>
    </source>
</reference>
<dbReference type="InterPro" id="IPR002810">
    <property type="entry name" value="NfeD-like_C"/>
</dbReference>
<feature type="transmembrane region" description="Helical" evidence="5">
    <location>
        <begin position="309"/>
        <end position="331"/>
    </location>
</feature>
<dbReference type="HOGENOM" id="CLU_024619_1_1_2"/>
<dbReference type="eggNOG" id="arCOG01910">
    <property type="taxonomic scope" value="Archaea"/>
</dbReference>
<proteinExistence type="predicted"/>
<dbReference type="InterPro" id="IPR056738">
    <property type="entry name" value="NfeD1b_N"/>
</dbReference>